<dbReference type="AlphaFoldDB" id="A0AAN1WI86"/>
<dbReference type="GO" id="GO:0010181">
    <property type="term" value="F:FMN binding"/>
    <property type="evidence" value="ECO:0007669"/>
    <property type="project" value="InterPro"/>
</dbReference>
<dbReference type="InterPro" id="IPR007329">
    <property type="entry name" value="FMN-bd"/>
</dbReference>
<evidence type="ECO:0000313" key="3">
    <source>
        <dbReference type="Proteomes" id="UP001320119"/>
    </source>
</evidence>
<accession>A0AAN1WI86</accession>
<organism evidence="2 3">
    <name type="scientific">Marinagarivorans cellulosilyticus</name>
    <dbReference type="NCBI Taxonomy" id="2721545"/>
    <lineage>
        <taxon>Bacteria</taxon>
        <taxon>Pseudomonadati</taxon>
        <taxon>Pseudomonadota</taxon>
        <taxon>Gammaproteobacteria</taxon>
        <taxon>Cellvibrionales</taxon>
        <taxon>Cellvibrionaceae</taxon>
        <taxon>Marinagarivorans</taxon>
    </lineage>
</organism>
<gene>
    <name evidence="2" type="ORF">MARGE09_P2295</name>
</gene>
<dbReference type="SMART" id="SM00900">
    <property type="entry name" value="FMN_bind"/>
    <property type="match status" value="1"/>
</dbReference>
<evidence type="ECO:0000259" key="1">
    <source>
        <dbReference type="SMART" id="SM00900"/>
    </source>
</evidence>
<dbReference type="Proteomes" id="UP001320119">
    <property type="component" value="Chromosome"/>
</dbReference>
<protein>
    <recommendedName>
        <fullName evidence="1">FMN-binding domain-containing protein</fullName>
    </recommendedName>
</protein>
<dbReference type="Pfam" id="PF04205">
    <property type="entry name" value="FMN_bind"/>
    <property type="match status" value="1"/>
</dbReference>
<dbReference type="GO" id="GO:0016020">
    <property type="term" value="C:membrane"/>
    <property type="evidence" value="ECO:0007669"/>
    <property type="project" value="InterPro"/>
</dbReference>
<feature type="domain" description="FMN-binding" evidence="1">
    <location>
        <begin position="28"/>
        <end position="111"/>
    </location>
</feature>
<dbReference type="EMBL" id="AP023086">
    <property type="protein sequence ID" value="BCD98094.1"/>
    <property type="molecule type" value="Genomic_DNA"/>
</dbReference>
<sequence length="126" mass="14137">MRLIIARGPWVRYWMQGDTTAWVLDEIGKEQPITMALAIGASGVKSIQVLEYRESRGGEIQYPFFTQQFDHAVLEQSNNKLKLDRNIDGITGATLSVRAMTKVAKVALYLHSKVMEAKLGNLARQS</sequence>
<dbReference type="KEGG" id="marq:MARGE09_P2295"/>
<name>A0AAN1WI86_9GAMM</name>
<proteinExistence type="predicted"/>
<reference evidence="2 3" key="1">
    <citation type="journal article" date="2022" name="IScience">
        <title>An ultrasensitive nanofiber-based assay for enzymatic hydrolysis and deep-sea microbial degradation of cellulose.</title>
        <authorList>
            <person name="Tsudome M."/>
            <person name="Tachioka M."/>
            <person name="Miyazaki M."/>
            <person name="Uchimura K."/>
            <person name="Tsuda M."/>
            <person name="Takaki Y."/>
            <person name="Deguchi S."/>
        </authorList>
    </citation>
    <scope>NUCLEOTIDE SEQUENCE [LARGE SCALE GENOMIC DNA]</scope>
    <source>
        <strain evidence="2 3">GE09</strain>
    </source>
</reference>
<keyword evidence="3" id="KW-1185">Reference proteome</keyword>
<evidence type="ECO:0000313" key="2">
    <source>
        <dbReference type="EMBL" id="BCD98094.1"/>
    </source>
</evidence>